<dbReference type="EMBL" id="JADGJW010000016">
    <property type="protein sequence ID" value="KAJ3227471.1"/>
    <property type="molecule type" value="Genomic_DNA"/>
</dbReference>
<evidence type="ECO:0000313" key="2">
    <source>
        <dbReference type="Proteomes" id="UP001211065"/>
    </source>
</evidence>
<sequence>MRSRGRLIDVVDDEWRKDKLESGDIEINVKEEYLLPEEKEDDWSLVNKIDTDWIDLGFDQFLQSLN</sequence>
<evidence type="ECO:0008006" key="3">
    <source>
        <dbReference type="Google" id="ProtNLM"/>
    </source>
</evidence>
<dbReference type="AlphaFoldDB" id="A0AAD5Y1N2"/>
<comment type="caution">
    <text evidence="1">The sequence shown here is derived from an EMBL/GenBank/DDBJ whole genome shotgun (WGS) entry which is preliminary data.</text>
</comment>
<organism evidence="1 2">
    <name type="scientific">Clydaea vesicula</name>
    <dbReference type="NCBI Taxonomy" id="447962"/>
    <lineage>
        <taxon>Eukaryota</taxon>
        <taxon>Fungi</taxon>
        <taxon>Fungi incertae sedis</taxon>
        <taxon>Chytridiomycota</taxon>
        <taxon>Chytridiomycota incertae sedis</taxon>
        <taxon>Chytridiomycetes</taxon>
        <taxon>Lobulomycetales</taxon>
        <taxon>Lobulomycetaceae</taxon>
        <taxon>Clydaea</taxon>
    </lineage>
</organism>
<protein>
    <recommendedName>
        <fullName evidence="3">Anaphase-promoting complex subunit 13</fullName>
    </recommendedName>
</protein>
<keyword evidence="2" id="KW-1185">Reference proteome</keyword>
<proteinExistence type="predicted"/>
<gene>
    <name evidence="1" type="ORF">HK099_001927</name>
</gene>
<reference evidence="1" key="1">
    <citation type="submission" date="2020-05" db="EMBL/GenBank/DDBJ databases">
        <title>Phylogenomic resolution of chytrid fungi.</title>
        <authorList>
            <person name="Stajich J.E."/>
            <person name="Amses K."/>
            <person name="Simmons R."/>
            <person name="Seto K."/>
            <person name="Myers J."/>
            <person name="Bonds A."/>
            <person name="Quandt C.A."/>
            <person name="Barry K."/>
            <person name="Liu P."/>
            <person name="Grigoriev I."/>
            <person name="Longcore J.E."/>
            <person name="James T.Y."/>
        </authorList>
    </citation>
    <scope>NUCLEOTIDE SEQUENCE</scope>
    <source>
        <strain evidence="1">JEL0476</strain>
    </source>
</reference>
<name>A0AAD5Y1N2_9FUNG</name>
<evidence type="ECO:0000313" key="1">
    <source>
        <dbReference type="EMBL" id="KAJ3227471.1"/>
    </source>
</evidence>
<accession>A0AAD5Y1N2</accession>
<dbReference type="Proteomes" id="UP001211065">
    <property type="component" value="Unassembled WGS sequence"/>
</dbReference>